<feature type="transmembrane region" description="Helical" evidence="2">
    <location>
        <begin position="44"/>
        <end position="73"/>
    </location>
</feature>
<dbReference type="Proteomes" id="UP000789595">
    <property type="component" value="Unassembled WGS sequence"/>
</dbReference>
<keyword evidence="2" id="KW-0472">Membrane</keyword>
<evidence type="ECO:0000313" key="3">
    <source>
        <dbReference type="EMBL" id="CAH0369477.1"/>
    </source>
</evidence>
<evidence type="ECO:0000256" key="1">
    <source>
        <dbReference type="SAM" id="MobiDB-lite"/>
    </source>
</evidence>
<feature type="region of interest" description="Disordered" evidence="1">
    <location>
        <begin position="318"/>
        <end position="352"/>
    </location>
</feature>
<keyword evidence="2" id="KW-0812">Transmembrane</keyword>
<dbReference type="OrthoDB" id="419589at2759"/>
<feature type="region of interest" description="Disordered" evidence="1">
    <location>
        <begin position="362"/>
        <end position="381"/>
    </location>
</feature>
<sequence>MRDAACSWIKDNKERWQLSIQHTLDDGTEGGRSRNRDRGFTHQTWFIALLIGIACLAMVIALYMCFCTAWASWREAKAARTEMDEARLLRLQRAVDAVHTCEHPMVVFSLESLRRFGRLPPHEAVRGDLVFLDNYDDVVEFASSHPILFVSHQWLGRDEPDPDGTHFTAICGAAQAIQRKCGVEEIYLWCDYASVPQRNRTSQAAACNSLAVYSNAARYFVAVCPSGLHRDTGERVDASTYLARGWCRLEMWAMMNKAGGAAAMYVYDDAGLAPIAGRRDWYDAAMRVFEGDFSREDDKEKIVDNVLGLYARALRQAEATTPRSRRRFSAAPPPPPPGLDDSSHTVRSSATPTTVRFLEATVPPSPELSVRSTSRSSPRPTLEKILTSRSFHTLQSSALDKLRRRKRGSRECGGDAGARDWCRETVFPELYFGGLVEALEEHMANGDLVFPEGK</sequence>
<keyword evidence="2" id="KW-1133">Transmembrane helix</keyword>
<feature type="compositionally biased region" description="Low complexity" evidence="1">
    <location>
        <begin position="367"/>
        <end position="380"/>
    </location>
</feature>
<protein>
    <submittedName>
        <fullName evidence="3">Uncharacterized protein</fullName>
    </submittedName>
</protein>
<accession>A0A8J2SLU6</accession>
<dbReference type="AlphaFoldDB" id="A0A8J2SLU6"/>
<name>A0A8J2SLU6_9STRA</name>
<gene>
    <name evidence="3" type="ORF">PECAL_2P26000</name>
</gene>
<proteinExistence type="predicted"/>
<evidence type="ECO:0000256" key="2">
    <source>
        <dbReference type="SAM" id="Phobius"/>
    </source>
</evidence>
<organism evidence="3 4">
    <name type="scientific">Pelagomonas calceolata</name>
    <dbReference type="NCBI Taxonomy" id="35677"/>
    <lineage>
        <taxon>Eukaryota</taxon>
        <taxon>Sar</taxon>
        <taxon>Stramenopiles</taxon>
        <taxon>Ochrophyta</taxon>
        <taxon>Pelagophyceae</taxon>
        <taxon>Pelagomonadales</taxon>
        <taxon>Pelagomonadaceae</taxon>
        <taxon>Pelagomonas</taxon>
    </lineage>
</organism>
<evidence type="ECO:0000313" key="4">
    <source>
        <dbReference type="Proteomes" id="UP000789595"/>
    </source>
</evidence>
<keyword evidence="4" id="KW-1185">Reference proteome</keyword>
<comment type="caution">
    <text evidence="3">The sequence shown here is derived from an EMBL/GenBank/DDBJ whole genome shotgun (WGS) entry which is preliminary data.</text>
</comment>
<reference evidence="3" key="1">
    <citation type="submission" date="2021-11" db="EMBL/GenBank/DDBJ databases">
        <authorList>
            <consortium name="Genoscope - CEA"/>
            <person name="William W."/>
        </authorList>
    </citation>
    <scope>NUCLEOTIDE SEQUENCE</scope>
</reference>
<dbReference type="EMBL" id="CAKKNE010000002">
    <property type="protein sequence ID" value="CAH0369477.1"/>
    <property type="molecule type" value="Genomic_DNA"/>
</dbReference>